<comment type="caution">
    <text evidence="1">The sequence shown here is derived from an EMBL/GenBank/DDBJ whole genome shotgun (WGS) entry which is preliminary data.</text>
</comment>
<evidence type="ECO:0000313" key="1">
    <source>
        <dbReference type="EMBL" id="MBA0792571.1"/>
    </source>
</evidence>
<dbReference type="Proteomes" id="UP000593560">
    <property type="component" value="Unassembled WGS sequence"/>
</dbReference>
<dbReference type="EMBL" id="JABFAD010000002">
    <property type="protein sequence ID" value="MBA0792571.1"/>
    <property type="molecule type" value="Genomic_DNA"/>
</dbReference>
<dbReference type="AlphaFoldDB" id="A0A7J9G537"/>
<name>A0A7J9G537_9ROSI</name>
<proteinExistence type="predicted"/>
<organism evidence="1 2">
    <name type="scientific">Gossypium harknessii</name>
    <dbReference type="NCBI Taxonomy" id="34285"/>
    <lineage>
        <taxon>Eukaryota</taxon>
        <taxon>Viridiplantae</taxon>
        <taxon>Streptophyta</taxon>
        <taxon>Embryophyta</taxon>
        <taxon>Tracheophyta</taxon>
        <taxon>Spermatophyta</taxon>
        <taxon>Magnoliopsida</taxon>
        <taxon>eudicotyledons</taxon>
        <taxon>Gunneridae</taxon>
        <taxon>Pentapetalae</taxon>
        <taxon>rosids</taxon>
        <taxon>malvids</taxon>
        <taxon>Malvales</taxon>
        <taxon>Malvaceae</taxon>
        <taxon>Malvoideae</taxon>
        <taxon>Gossypium</taxon>
    </lineage>
</organism>
<keyword evidence="2" id="KW-1185">Reference proteome</keyword>
<gene>
    <name evidence="1" type="ORF">Gohar_017061</name>
</gene>
<protein>
    <submittedName>
        <fullName evidence="1">Uncharacterized protein</fullName>
    </submittedName>
</protein>
<sequence length="23" mass="2595">MSEQWLQPESSKRGTISAFLGEI</sequence>
<accession>A0A7J9G537</accession>
<dbReference type="OrthoDB" id="1396996at2759"/>
<evidence type="ECO:0000313" key="2">
    <source>
        <dbReference type="Proteomes" id="UP000593560"/>
    </source>
</evidence>
<reference evidence="1 2" key="1">
    <citation type="journal article" date="2019" name="Genome Biol. Evol.">
        <title>Insights into the evolution of the New World diploid cottons (Gossypium, subgenus Houzingenia) based on genome sequencing.</title>
        <authorList>
            <person name="Grover C.E."/>
            <person name="Arick M.A. 2nd"/>
            <person name="Thrash A."/>
            <person name="Conover J.L."/>
            <person name="Sanders W.S."/>
            <person name="Peterson D.G."/>
            <person name="Frelichowski J.E."/>
            <person name="Scheffler J.A."/>
            <person name="Scheffler B.E."/>
            <person name="Wendel J.F."/>
        </authorList>
    </citation>
    <scope>NUCLEOTIDE SEQUENCE [LARGE SCALE GENOMIC DNA]</scope>
    <source>
        <strain evidence="1">0</strain>
        <tissue evidence="1">Leaf</tissue>
    </source>
</reference>